<feature type="compositionally biased region" description="Low complexity" evidence="1">
    <location>
        <begin position="140"/>
        <end position="155"/>
    </location>
</feature>
<organism evidence="2 3">
    <name type="scientific">Ascoidea rubescens DSM 1968</name>
    <dbReference type="NCBI Taxonomy" id="1344418"/>
    <lineage>
        <taxon>Eukaryota</taxon>
        <taxon>Fungi</taxon>
        <taxon>Dikarya</taxon>
        <taxon>Ascomycota</taxon>
        <taxon>Saccharomycotina</taxon>
        <taxon>Saccharomycetes</taxon>
        <taxon>Ascoideaceae</taxon>
        <taxon>Ascoidea</taxon>
    </lineage>
</organism>
<feature type="compositionally biased region" description="Basic residues" evidence="1">
    <location>
        <begin position="130"/>
        <end position="139"/>
    </location>
</feature>
<evidence type="ECO:0000256" key="1">
    <source>
        <dbReference type="SAM" id="MobiDB-lite"/>
    </source>
</evidence>
<dbReference type="AlphaFoldDB" id="A0A1D2VSF8"/>
<reference evidence="3" key="1">
    <citation type="submission" date="2016-05" db="EMBL/GenBank/DDBJ databases">
        <title>Comparative genomics of biotechnologically important yeasts.</title>
        <authorList>
            <consortium name="DOE Joint Genome Institute"/>
            <person name="Riley R."/>
            <person name="Haridas S."/>
            <person name="Wolfe K.H."/>
            <person name="Lopes M.R."/>
            <person name="Hittinger C.T."/>
            <person name="Goker M."/>
            <person name="Salamov A."/>
            <person name="Wisecaver J."/>
            <person name="Long T.M."/>
            <person name="Aerts A.L."/>
            <person name="Barry K."/>
            <person name="Choi C."/>
            <person name="Clum A."/>
            <person name="Coughlan A.Y."/>
            <person name="Deshpande S."/>
            <person name="Douglass A.P."/>
            <person name="Hanson S.J."/>
            <person name="Klenk H.-P."/>
            <person name="Labutti K."/>
            <person name="Lapidus A."/>
            <person name="Lindquist E."/>
            <person name="Lipzen A."/>
            <person name="Meier-Kolthoff J.P."/>
            <person name="Ohm R.A."/>
            <person name="Otillar R.P."/>
            <person name="Pangilinan J."/>
            <person name="Peng Y."/>
            <person name="Rokas A."/>
            <person name="Rosa C.A."/>
            <person name="Scheuner C."/>
            <person name="Sibirny A.A."/>
            <person name="Slot J.C."/>
            <person name="Stielow J.B."/>
            <person name="Sun H."/>
            <person name="Kurtzman C.P."/>
            <person name="Blackwell M."/>
            <person name="Grigoriev I.V."/>
            <person name="Jeffries T.W."/>
        </authorList>
    </citation>
    <scope>NUCLEOTIDE SEQUENCE [LARGE SCALE GENOMIC DNA]</scope>
    <source>
        <strain evidence="3">DSM 1968</strain>
    </source>
</reference>
<feature type="compositionally biased region" description="Low complexity" evidence="1">
    <location>
        <begin position="88"/>
        <end position="129"/>
    </location>
</feature>
<feature type="region of interest" description="Disordered" evidence="1">
    <location>
        <begin position="1"/>
        <end position="173"/>
    </location>
</feature>
<dbReference type="Proteomes" id="UP000095038">
    <property type="component" value="Unassembled WGS sequence"/>
</dbReference>
<feature type="compositionally biased region" description="Low complexity" evidence="1">
    <location>
        <begin position="57"/>
        <end position="73"/>
    </location>
</feature>
<feature type="compositionally biased region" description="Low complexity" evidence="1">
    <location>
        <begin position="9"/>
        <end position="36"/>
    </location>
</feature>
<name>A0A1D2VSF8_9ASCO</name>
<dbReference type="EMBL" id="KV454475">
    <property type="protein sequence ID" value="ODV64529.1"/>
    <property type="molecule type" value="Genomic_DNA"/>
</dbReference>
<protein>
    <submittedName>
        <fullName evidence="2">Uncharacterized protein</fullName>
    </submittedName>
</protein>
<accession>A0A1D2VSF8</accession>
<keyword evidence="3" id="KW-1185">Reference proteome</keyword>
<evidence type="ECO:0000313" key="2">
    <source>
        <dbReference type="EMBL" id="ODV64529.1"/>
    </source>
</evidence>
<evidence type="ECO:0000313" key="3">
    <source>
        <dbReference type="Proteomes" id="UP000095038"/>
    </source>
</evidence>
<feature type="compositionally biased region" description="Polar residues" evidence="1">
    <location>
        <begin position="37"/>
        <end position="56"/>
    </location>
</feature>
<dbReference type="RefSeq" id="XP_020050836.1">
    <property type="nucleotide sequence ID" value="XM_020191536.1"/>
</dbReference>
<dbReference type="InParanoid" id="A0A1D2VSF8"/>
<feature type="compositionally biased region" description="Basic residues" evidence="1">
    <location>
        <begin position="75"/>
        <end position="84"/>
    </location>
</feature>
<dbReference type="GeneID" id="30965172"/>
<sequence length="497" mass="55985">MLASKLRRLSASFRRPSPAASTASPAASVASPAASSDNSNLTQQGPPNLRLTTKLTCSSPPDVVSPSSFCCSPRQRSHSRKLIRSKYSSGTSGTSGTSGPSKTSSETSLETLPTTTPKTSTSSRNSRNSRNSRKSKHFTSLKSPNNSNNSSANTNPGPKQTKDSNPNFASRPKQLDNKRSFSLHIHSKLNNCCSCCVQSDQFCSDTSSSSLDCELHRGYNHTHTHTHNHNHNHNQINRQNNTVMNNKNYQFKNKSQDTLTSVFSSNNSNSIDTTGSNDFIDNNYIIDKDIEILLKDINDFDFNFNFNTQNQDQTQTQTQTQNENELILKREINQLFDENSKNLIILNNDIKELKKISNKIQGKFIKFKEIEIGKQKLRKKDNDLKNLNLKFINIIDSAIINSNFNNKNISNKNKNKTTDIENLNLLKNVIFESFSLINSPVELLNHLSSLSNDNNNNKPYSSNDSSRKKKLYEYNEELTIRTDKYLESLNDFIDKFV</sequence>
<proteinExistence type="predicted"/>
<gene>
    <name evidence="2" type="ORF">ASCRUDRAFT_68497</name>
</gene>